<dbReference type="InterPro" id="IPR052016">
    <property type="entry name" value="Bact_Sigma-Reg"/>
</dbReference>
<dbReference type="SMART" id="SM00331">
    <property type="entry name" value="PP2C_SIG"/>
    <property type="match status" value="1"/>
</dbReference>
<dbReference type="EMBL" id="CP060131">
    <property type="protein sequence ID" value="QNG53486.1"/>
    <property type="molecule type" value="Genomic_DNA"/>
</dbReference>
<name>A0A7G7ML25_9PSEU</name>
<gene>
    <name evidence="4" type="ORF">H6H00_05815</name>
</gene>
<dbReference type="SUPFAM" id="SSF55781">
    <property type="entry name" value="GAF domain-like"/>
    <property type="match status" value="2"/>
</dbReference>
<protein>
    <submittedName>
        <fullName evidence="4">SpoIIE family protein phosphatase</fullName>
    </submittedName>
</protein>
<dbReference type="PANTHER" id="PTHR43156">
    <property type="entry name" value="STAGE II SPORULATION PROTEIN E-RELATED"/>
    <property type="match status" value="1"/>
</dbReference>
<keyword evidence="5" id="KW-1185">Reference proteome</keyword>
<dbReference type="Pfam" id="PF07228">
    <property type="entry name" value="SpoIIE"/>
    <property type="match status" value="1"/>
</dbReference>
<dbReference type="Pfam" id="PF13185">
    <property type="entry name" value="GAF_2"/>
    <property type="match status" value="1"/>
</dbReference>
<dbReference type="InterPro" id="IPR036457">
    <property type="entry name" value="PPM-type-like_dom_sf"/>
</dbReference>
<dbReference type="Gene3D" id="3.30.450.40">
    <property type="match status" value="2"/>
</dbReference>
<dbReference type="InterPro" id="IPR003018">
    <property type="entry name" value="GAF"/>
</dbReference>
<dbReference type="SMART" id="SM00065">
    <property type="entry name" value="GAF"/>
    <property type="match status" value="2"/>
</dbReference>
<dbReference type="SUPFAM" id="SSF81606">
    <property type="entry name" value="PP2C-like"/>
    <property type="match status" value="1"/>
</dbReference>
<proteinExistence type="predicted"/>
<evidence type="ECO:0000256" key="1">
    <source>
        <dbReference type="ARBA" id="ARBA00022801"/>
    </source>
</evidence>
<evidence type="ECO:0000259" key="2">
    <source>
        <dbReference type="SMART" id="SM00065"/>
    </source>
</evidence>
<evidence type="ECO:0000259" key="3">
    <source>
        <dbReference type="SMART" id="SM00331"/>
    </source>
</evidence>
<dbReference type="Pfam" id="PF01590">
    <property type="entry name" value="GAF"/>
    <property type="match status" value="1"/>
</dbReference>
<dbReference type="InterPro" id="IPR029016">
    <property type="entry name" value="GAF-like_dom_sf"/>
</dbReference>
<sequence length="616" mass="65817">MGRIGIDVALPDQRPPSAPEVLCDPGRLLALAQSGLDSESDPAMELVARRVQRWLDVPVALVTLVQPEQQVFPGLVGLPEPWASRRATPLTHSFCQHVVTTAQPLIVENAPEHPLVRDNLAVPDIGVMAYAGMPLTDADGHVLGSLCAIDTHPRAWTPTQIDVLRDLAWGCSVELRLRLARFDAEQERTRRDALESTLRESFEQSQSLLEVSQAFTRTATVADVRDRIVELATGRQAPAYVGISLLQPDGRLRRYDDAGPLSATGRDADGSWSLYPVSAEAPSAAAVHQARMVHHGDRPAFDAEYPAPARQALRDLGLHSVVAAPLVGDDGVLGSLLLGWDEPRSFDPVELLTLSTVAGFAAQALHRAELLQHRIGVAQQMQQAMLAPLPTVAGLLMAARYRPADSREHVGGDWYDAVLPTADPSLVAVSVGDIAGHNLAAAIAMGQVRPMLRQACFDHATAAPSHALAALETAGAGLGVTAMGSAMLAYLRAGAGRTWSVTWTNAGHPPPVVLAPDAPARLLDEHDHLFGVGPLAHLPRRDHDVVLAPGTTLFLYSDGLIESRGDDIDAGIDRLTALLDAHRHLTCQELVDLSIDTLATDSPDDVVALAVRIPAI</sequence>
<organism evidence="4 5">
    <name type="scientific">Pseudonocardia petroleophila</name>
    <dbReference type="NCBI Taxonomy" id="37331"/>
    <lineage>
        <taxon>Bacteria</taxon>
        <taxon>Bacillati</taxon>
        <taxon>Actinomycetota</taxon>
        <taxon>Actinomycetes</taxon>
        <taxon>Pseudonocardiales</taxon>
        <taxon>Pseudonocardiaceae</taxon>
        <taxon>Pseudonocardia</taxon>
    </lineage>
</organism>
<feature type="domain" description="PPM-type phosphatase" evidence="3">
    <location>
        <begin position="392"/>
        <end position="613"/>
    </location>
</feature>
<dbReference type="RefSeq" id="WP_185720313.1">
    <property type="nucleotide sequence ID" value="NZ_BAAAWI010000001.1"/>
</dbReference>
<dbReference type="KEGG" id="ppel:H6H00_05815"/>
<dbReference type="GO" id="GO:0016791">
    <property type="term" value="F:phosphatase activity"/>
    <property type="evidence" value="ECO:0007669"/>
    <property type="project" value="TreeGrafter"/>
</dbReference>
<evidence type="ECO:0000313" key="5">
    <source>
        <dbReference type="Proteomes" id="UP000515728"/>
    </source>
</evidence>
<feature type="domain" description="GAF" evidence="2">
    <location>
        <begin position="220"/>
        <end position="375"/>
    </location>
</feature>
<evidence type="ECO:0000313" key="4">
    <source>
        <dbReference type="EMBL" id="QNG53486.1"/>
    </source>
</evidence>
<dbReference type="AlphaFoldDB" id="A0A7G7ML25"/>
<dbReference type="Gene3D" id="3.60.40.10">
    <property type="entry name" value="PPM-type phosphatase domain"/>
    <property type="match status" value="1"/>
</dbReference>
<dbReference type="InterPro" id="IPR001932">
    <property type="entry name" value="PPM-type_phosphatase-like_dom"/>
</dbReference>
<dbReference type="PANTHER" id="PTHR43156:SF2">
    <property type="entry name" value="STAGE II SPORULATION PROTEIN E"/>
    <property type="match status" value="1"/>
</dbReference>
<dbReference type="Proteomes" id="UP000515728">
    <property type="component" value="Chromosome"/>
</dbReference>
<reference evidence="4 5" key="1">
    <citation type="submission" date="2020-08" db="EMBL/GenBank/DDBJ databases">
        <authorList>
            <person name="Mo P."/>
        </authorList>
    </citation>
    <scope>NUCLEOTIDE SEQUENCE [LARGE SCALE GENOMIC DNA]</scope>
    <source>
        <strain evidence="4 5">CGMCC 4.1532</strain>
    </source>
</reference>
<keyword evidence="1" id="KW-0378">Hydrolase</keyword>
<accession>A0A7G7ML25</accession>
<feature type="domain" description="GAF" evidence="2">
    <location>
        <begin position="39"/>
        <end position="185"/>
    </location>
</feature>